<keyword evidence="3" id="KW-1185">Reference proteome</keyword>
<dbReference type="Proteomes" id="UP001209878">
    <property type="component" value="Unassembled WGS sequence"/>
</dbReference>
<comment type="caution">
    <text evidence="2">The sequence shown here is derived from an EMBL/GenBank/DDBJ whole genome shotgun (WGS) entry which is preliminary data.</text>
</comment>
<organism evidence="2 3">
    <name type="scientific">Ridgeia piscesae</name>
    <name type="common">Tubeworm</name>
    <dbReference type="NCBI Taxonomy" id="27915"/>
    <lineage>
        <taxon>Eukaryota</taxon>
        <taxon>Metazoa</taxon>
        <taxon>Spiralia</taxon>
        <taxon>Lophotrochozoa</taxon>
        <taxon>Annelida</taxon>
        <taxon>Polychaeta</taxon>
        <taxon>Sedentaria</taxon>
        <taxon>Canalipalpata</taxon>
        <taxon>Sabellida</taxon>
        <taxon>Siboglinidae</taxon>
        <taxon>Ridgeia</taxon>
    </lineage>
</organism>
<name>A0AAD9P3I7_RIDPI</name>
<accession>A0AAD9P3I7</accession>
<dbReference type="EMBL" id="JAODUO010000163">
    <property type="protein sequence ID" value="KAK2187501.1"/>
    <property type="molecule type" value="Genomic_DNA"/>
</dbReference>
<evidence type="ECO:0000256" key="1">
    <source>
        <dbReference type="SAM" id="MobiDB-lite"/>
    </source>
</evidence>
<protein>
    <submittedName>
        <fullName evidence="2">Uncharacterized protein</fullName>
    </submittedName>
</protein>
<sequence>MTTCCPLHLLEQILSPPTHCHSSGPDTTGRHLVSQSDRRHAQTSQGHRLACFGSLQKSSLSVQVSLQMSVYLLLQCQTQEMVLHSHPGKSRPSASHLNKMTVTYSMMW</sequence>
<evidence type="ECO:0000313" key="2">
    <source>
        <dbReference type="EMBL" id="KAK2187501.1"/>
    </source>
</evidence>
<gene>
    <name evidence="2" type="ORF">NP493_163g01012</name>
</gene>
<dbReference type="AlphaFoldDB" id="A0AAD9P3I7"/>
<reference evidence="2" key="1">
    <citation type="journal article" date="2023" name="Mol. Biol. Evol.">
        <title>Third-Generation Sequencing Reveals the Adaptive Role of the Epigenome in Three Deep-Sea Polychaetes.</title>
        <authorList>
            <person name="Perez M."/>
            <person name="Aroh O."/>
            <person name="Sun Y."/>
            <person name="Lan Y."/>
            <person name="Juniper S.K."/>
            <person name="Young C.R."/>
            <person name="Angers B."/>
            <person name="Qian P.Y."/>
        </authorList>
    </citation>
    <scope>NUCLEOTIDE SEQUENCE</scope>
    <source>
        <strain evidence="2">R07B-5</strain>
    </source>
</reference>
<evidence type="ECO:0000313" key="3">
    <source>
        <dbReference type="Proteomes" id="UP001209878"/>
    </source>
</evidence>
<feature type="region of interest" description="Disordered" evidence="1">
    <location>
        <begin position="18"/>
        <end position="40"/>
    </location>
</feature>
<proteinExistence type="predicted"/>